<accession>A0A853BA13</accession>
<evidence type="ECO:0000256" key="4">
    <source>
        <dbReference type="ARBA" id="ARBA00022842"/>
    </source>
</evidence>
<dbReference type="Proteomes" id="UP000549616">
    <property type="component" value="Unassembled WGS sequence"/>
</dbReference>
<keyword evidence="7" id="KW-1185">Reference proteome</keyword>
<keyword evidence="4" id="KW-0460">Magnesium</keyword>
<sequence length="76" mass="8460">MERTGESAGSQDAAVTWLAVDRLPVTDEHGLLAGSLEWEDRNPFDRMTAAQCRRESLPLATADEAFRSLSKVQVLW</sequence>
<dbReference type="InterPro" id="IPR002716">
    <property type="entry name" value="PIN_dom"/>
</dbReference>
<keyword evidence="2" id="KW-0479">Metal-binding</keyword>
<dbReference type="EMBL" id="JACCFK010000001">
    <property type="protein sequence ID" value="NYI91256.1"/>
    <property type="molecule type" value="Genomic_DNA"/>
</dbReference>
<dbReference type="AlphaFoldDB" id="A0A853BA13"/>
<feature type="domain" description="PIN" evidence="5">
    <location>
        <begin position="17"/>
        <end position="70"/>
    </location>
</feature>
<dbReference type="GO" id="GO:0046872">
    <property type="term" value="F:metal ion binding"/>
    <property type="evidence" value="ECO:0007669"/>
    <property type="project" value="UniProtKB-KW"/>
</dbReference>
<evidence type="ECO:0000256" key="1">
    <source>
        <dbReference type="ARBA" id="ARBA00022722"/>
    </source>
</evidence>
<keyword evidence="3" id="KW-0378">Hydrolase</keyword>
<dbReference type="GO" id="GO:0004518">
    <property type="term" value="F:nuclease activity"/>
    <property type="evidence" value="ECO:0007669"/>
    <property type="project" value="UniProtKB-KW"/>
</dbReference>
<dbReference type="Pfam" id="PF01850">
    <property type="entry name" value="PIN"/>
    <property type="match status" value="1"/>
</dbReference>
<dbReference type="InterPro" id="IPR029060">
    <property type="entry name" value="PIN-like_dom_sf"/>
</dbReference>
<protein>
    <submittedName>
        <fullName evidence="6">PIN domain nuclease of toxin-antitoxin system</fullName>
    </submittedName>
</protein>
<dbReference type="RefSeq" id="WP_179775174.1">
    <property type="nucleotide sequence ID" value="NZ_JACCFK010000001.1"/>
</dbReference>
<evidence type="ECO:0000259" key="5">
    <source>
        <dbReference type="Pfam" id="PF01850"/>
    </source>
</evidence>
<reference evidence="6 7" key="1">
    <citation type="submission" date="2020-07" db="EMBL/GenBank/DDBJ databases">
        <title>Sequencing the genomes of 1000 actinobacteria strains.</title>
        <authorList>
            <person name="Klenk H.-P."/>
        </authorList>
    </citation>
    <scope>NUCLEOTIDE SEQUENCE [LARGE SCALE GENOMIC DNA]</scope>
    <source>
        <strain evidence="6 7">DSM 104006</strain>
    </source>
</reference>
<evidence type="ECO:0000313" key="6">
    <source>
        <dbReference type="EMBL" id="NYI91256.1"/>
    </source>
</evidence>
<proteinExistence type="predicted"/>
<name>A0A853BA13_9PSEU</name>
<organism evidence="6 7">
    <name type="scientific">Amycolatopsis endophytica</name>
    <dbReference type="NCBI Taxonomy" id="860233"/>
    <lineage>
        <taxon>Bacteria</taxon>
        <taxon>Bacillati</taxon>
        <taxon>Actinomycetota</taxon>
        <taxon>Actinomycetes</taxon>
        <taxon>Pseudonocardiales</taxon>
        <taxon>Pseudonocardiaceae</taxon>
        <taxon>Amycolatopsis</taxon>
    </lineage>
</organism>
<comment type="caution">
    <text evidence="6">The sequence shown here is derived from an EMBL/GenBank/DDBJ whole genome shotgun (WGS) entry which is preliminary data.</text>
</comment>
<gene>
    <name evidence="6" type="ORF">HNR02_004579</name>
</gene>
<evidence type="ECO:0000256" key="2">
    <source>
        <dbReference type="ARBA" id="ARBA00022723"/>
    </source>
</evidence>
<keyword evidence="1" id="KW-0540">Nuclease</keyword>
<evidence type="ECO:0000313" key="7">
    <source>
        <dbReference type="Proteomes" id="UP000549616"/>
    </source>
</evidence>
<evidence type="ECO:0000256" key="3">
    <source>
        <dbReference type="ARBA" id="ARBA00022801"/>
    </source>
</evidence>
<dbReference type="SUPFAM" id="SSF88723">
    <property type="entry name" value="PIN domain-like"/>
    <property type="match status" value="1"/>
</dbReference>
<dbReference type="GO" id="GO:0016787">
    <property type="term" value="F:hydrolase activity"/>
    <property type="evidence" value="ECO:0007669"/>
    <property type="project" value="UniProtKB-KW"/>
</dbReference>